<dbReference type="RefSeq" id="WP_075626141.1">
    <property type="nucleotide sequence ID" value="NZ_FOAM01000012.1"/>
</dbReference>
<dbReference type="InterPro" id="IPR005119">
    <property type="entry name" value="LysR_subst-bd"/>
</dbReference>
<dbReference type="FunFam" id="1.10.10.10:FF:000001">
    <property type="entry name" value="LysR family transcriptional regulator"/>
    <property type="match status" value="1"/>
</dbReference>
<dbReference type="PANTHER" id="PTHR30537">
    <property type="entry name" value="HTH-TYPE TRANSCRIPTIONAL REGULATOR"/>
    <property type="match status" value="1"/>
</dbReference>
<dbReference type="Proteomes" id="UP000186364">
    <property type="component" value="Unassembled WGS sequence"/>
</dbReference>
<dbReference type="SUPFAM" id="SSF53850">
    <property type="entry name" value="Periplasmic binding protein-like II"/>
    <property type="match status" value="1"/>
</dbReference>
<evidence type="ECO:0000256" key="7">
    <source>
        <dbReference type="ARBA" id="ARBA00083243"/>
    </source>
</evidence>
<evidence type="ECO:0000313" key="9">
    <source>
        <dbReference type="EMBL" id="OLP61840.1"/>
    </source>
</evidence>
<evidence type="ECO:0000259" key="8">
    <source>
        <dbReference type="PROSITE" id="PS50931"/>
    </source>
</evidence>
<dbReference type="PANTHER" id="PTHR30537:SF17">
    <property type="entry name" value="LYSR-FAMILY REGULATORY PROTEIN"/>
    <property type="match status" value="1"/>
</dbReference>
<dbReference type="InterPro" id="IPR036388">
    <property type="entry name" value="WH-like_DNA-bd_sf"/>
</dbReference>
<gene>
    <name evidence="9" type="ORF">BJF93_19320</name>
</gene>
<comment type="similarity">
    <text evidence="1">Belongs to the LysR transcriptional regulatory family.</text>
</comment>
<reference evidence="9 10" key="1">
    <citation type="submission" date="2016-09" db="EMBL/GenBank/DDBJ databases">
        <title>Rhizobium sp. nov., a novel species isolated from the rice rhizosphere.</title>
        <authorList>
            <person name="Zhao J."/>
            <person name="Zhang X."/>
        </authorList>
    </citation>
    <scope>NUCLEOTIDE SEQUENCE [LARGE SCALE GENOMIC DNA]</scope>
    <source>
        <strain evidence="9 10">1.7048</strain>
    </source>
</reference>
<evidence type="ECO:0000256" key="2">
    <source>
        <dbReference type="ARBA" id="ARBA00023015"/>
    </source>
</evidence>
<dbReference type="OrthoDB" id="9813056at2"/>
<dbReference type="GO" id="GO:0006351">
    <property type="term" value="P:DNA-templated transcription"/>
    <property type="evidence" value="ECO:0007669"/>
    <property type="project" value="TreeGrafter"/>
</dbReference>
<accession>A0A1Q9B1H5</accession>
<protein>
    <recommendedName>
        <fullName evidence="6">HTH-type transcriptional regulator TtuA</fullName>
    </recommendedName>
    <alternativeName>
        <fullName evidence="7">Tartrate utilization transcriptional regulator</fullName>
    </alternativeName>
</protein>
<dbReference type="InterPro" id="IPR058163">
    <property type="entry name" value="LysR-type_TF_proteobact-type"/>
</dbReference>
<evidence type="ECO:0000256" key="4">
    <source>
        <dbReference type="ARBA" id="ARBA00023163"/>
    </source>
</evidence>
<dbReference type="Gene3D" id="1.10.10.10">
    <property type="entry name" value="Winged helix-like DNA-binding domain superfamily/Winged helix DNA-binding domain"/>
    <property type="match status" value="1"/>
</dbReference>
<dbReference type="CDD" id="cd08422">
    <property type="entry name" value="PBP2_CrgA_like"/>
    <property type="match status" value="1"/>
</dbReference>
<name>A0A1Q9B1H5_9HYPH</name>
<dbReference type="GO" id="GO:0003700">
    <property type="term" value="F:DNA-binding transcription factor activity"/>
    <property type="evidence" value="ECO:0007669"/>
    <property type="project" value="InterPro"/>
</dbReference>
<dbReference type="Pfam" id="PF03466">
    <property type="entry name" value="LysR_substrate"/>
    <property type="match status" value="1"/>
</dbReference>
<dbReference type="PROSITE" id="PS50931">
    <property type="entry name" value="HTH_LYSR"/>
    <property type="match status" value="1"/>
</dbReference>
<dbReference type="EMBL" id="MKIP01000030">
    <property type="protein sequence ID" value="OLP61840.1"/>
    <property type="molecule type" value="Genomic_DNA"/>
</dbReference>
<sequence>MDNLRQVECFVRAAELGSIAAAARKLGITPAAASQNIARLEKALGTRLMRRTTRALALTESGRVYLERVAPLLDALERAGEAVLAINARPQGPLKIACSVAFGRYVIAGLLPRFLAAYPEISVELALGDIVVDHLSDDVDISIRFQNQLEPGLISRKLLSVPLYIVAAPAYLARAGTPPTPEALKEHDCLAFRFARDGRLLPWGFIRDGARFEPPLRPKIIANDIDTLATLALSGMGITRLGAFIADPLLAQGRLVSLFERPADKARQAAGSQLSFADPEPLDIYVCVVDRLAETPKIRAFIDFAVAALKGPWPPASFTPRDWRA</sequence>
<dbReference type="Gene3D" id="3.40.190.290">
    <property type="match status" value="1"/>
</dbReference>
<evidence type="ECO:0000256" key="6">
    <source>
        <dbReference type="ARBA" id="ARBA00067332"/>
    </source>
</evidence>
<evidence type="ECO:0000313" key="10">
    <source>
        <dbReference type="Proteomes" id="UP000186364"/>
    </source>
</evidence>
<feature type="domain" description="HTH lysR-type" evidence="8">
    <location>
        <begin position="1"/>
        <end position="59"/>
    </location>
</feature>
<evidence type="ECO:0000256" key="1">
    <source>
        <dbReference type="ARBA" id="ARBA00009437"/>
    </source>
</evidence>
<dbReference type="AlphaFoldDB" id="A0A1Q9B1H5"/>
<comment type="function">
    <text evidence="5">Transcriptional regulator of the ttuABCDE tartrate utilization operon.</text>
</comment>
<dbReference type="SUPFAM" id="SSF46785">
    <property type="entry name" value="Winged helix' DNA-binding domain"/>
    <property type="match status" value="1"/>
</dbReference>
<dbReference type="GO" id="GO:0043565">
    <property type="term" value="F:sequence-specific DNA binding"/>
    <property type="evidence" value="ECO:0007669"/>
    <property type="project" value="TreeGrafter"/>
</dbReference>
<evidence type="ECO:0000256" key="3">
    <source>
        <dbReference type="ARBA" id="ARBA00023125"/>
    </source>
</evidence>
<dbReference type="InterPro" id="IPR000847">
    <property type="entry name" value="LysR_HTH_N"/>
</dbReference>
<evidence type="ECO:0000256" key="5">
    <source>
        <dbReference type="ARBA" id="ARBA00054626"/>
    </source>
</evidence>
<dbReference type="InterPro" id="IPR036390">
    <property type="entry name" value="WH_DNA-bd_sf"/>
</dbReference>
<comment type="caution">
    <text evidence="9">The sequence shown here is derived from an EMBL/GenBank/DDBJ whole genome shotgun (WGS) entry which is preliminary data.</text>
</comment>
<keyword evidence="4" id="KW-0804">Transcription</keyword>
<dbReference type="Pfam" id="PF00126">
    <property type="entry name" value="HTH_1"/>
    <property type="match status" value="1"/>
</dbReference>
<keyword evidence="10" id="KW-1185">Reference proteome</keyword>
<keyword evidence="2" id="KW-0805">Transcription regulation</keyword>
<keyword evidence="3" id="KW-0238">DNA-binding</keyword>
<organism evidence="9 10">
    <name type="scientific">Xaviernesmea oryzae</name>
    <dbReference type="NCBI Taxonomy" id="464029"/>
    <lineage>
        <taxon>Bacteria</taxon>
        <taxon>Pseudomonadati</taxon>
        <taxon>Pseudomonadota</taxon>
        <taxon>Alphaproteobacteria</taxon>
        <taxon>Hyphomicrobiales</taxon>
        <taxon>Rhizobiaceae</taxon>
        <taxon>Rhizobium/Agrobacterium group</taxon>
        <taxon>Xaviernesmea</taxon>
    </lineage>
</organism>
<proteinExistence type="inferred from homology"/>